<reference evidence="1" key="1">
    <citation type="submission" date="2019-03" db="EMBL/GenBank/DDBJ databases">
        <title>Single cell metagenomics reveals metabolic interactions within the superorganism composed of flagellate Streblomastix strix and complex community of Bacteroidetes bacteria on its surface.</title>
        <authorList>
            <person name="Treitli S.C."/>
            <person name="Kolisko M."/>
            <person name="Husnik F."/>
            <person name="Keeling P."/>
            <person name="Hampl V."/>
        </authorList>
    </citation>
    <scope>NUCLEOTIDE SEQUENCE</scope>
    <source>
        <strain evidence="1">STM</strain>
    </source>
</reference>
<accession>A0A5J4RS75</accession>
<gene>
    <name evidence="1" type="ORF">EZS27_015680</name>
</gene>
<dbReference type="AlphaFoldDB" id="A0A5J4RS75"/>
<proteinExistence type="predicted"/>
<protein>
    <submittedName>
        <fullName evidence="1">Uncharacterized protein</fullName>
    </submittedName>
</protein>
<evidence type="ECO:0000313" key="1">
    <source>
        <dbReference type="EMBL" id="KAA6336155.1"/>
    </source>
</evidence>
<name>A0A5J4RS75_9ZZZZ</name>
<dbReference type="EMBL" id="SNRY01000822">
    <property type="protein sequence ID" value="KAA6336155.1"/>
    <property type="molecule type" value="Genomic_DNA"/>
</dbReference>
<organism evidence="1">
    <name type="scientific">termite gut metagenome</name>
    <dbReference type="NCBI Taxonomy" id="433724"/>
    <lineage>
        <taxon>unclassified sequences</taxon>
        <taxon>metagenomes</taxon>
        <taxon>organismal metagenomes</taxon>
    </lineage>
</organism>
<comment type="caution">
    <text evidence="1">The sequence shown here is derived from an EMBL/GenBank/DDBJ whole genome shotgun (WGS) entry which is preliminary data.</text>
</comment>
<sequence>MNRPDIKRVIFLAFTVCFCLAALFSGSFISAHLDHDCTGNENCPECIQIQGAQNLLEQLKTALISVLLTISFGLLAHSTAGKILAFYPTLLTAVTLKTRLNN</sequence>